<comment type="caution">
    <text evidence="1">The sequence shown here is derived from an EMBL/GenBank/DDBJ whole genome shotgun (WGS) entry which is preliminary data.</text>
</comment>
<gene>
    <name evidence="1" type="ORF">EVAR_25579_1</name>
</gene>
<evidence type="ECO:0000313" key="2">
    <source>
        <dbReference type="Proteomes" id="UP000299102"/>
    </source>
</evidence>
<evidence type="ECO:0000313" key="1">
    <source>
        <dbReference type="EMBL" id="GBP32325.1"/>
    </source>
</evidence>
<proteinExistence type="predicted"/>
<sequence length="110" mass="12268">MSKFGHVHPTSRELTPLIASADVSGVTRAGRRLISEPLGRDAVCRLARHEVPVQTGSYQIHTTVQIQLLTCTPRRKASALNFSLKTPRSINSWSEFESDTFRFEDNALTT</sequence>
<organism evidence="1 2">
    <name type="scientific">Eumeta variegata</name>
    <name type="common">Bagworm moth</name>
    <name type="synonym">Eumeta japonica</name>
    <dbReference type="NCBI Taxonomy" id="151549"/>
    <lineage>
        <taxon>Eukaryota</taxon>
        <taxon>Metazoa</taxon>
        <taxon>Ecdysozoa</taxon>
        <taxon>Arthropoda</taxon>
        <taxon>Hexapoda</taxon>
        <taxon>Insecta</taxon>
        <taxon>Pterygota</taxon>
        <taxon>Neoptera</taxon>
        <taxon>Endopterygota</taxon>
        <taxon>Lepidoptera</taxon>
        <taxon>Glossata</taxon>
        <taxon>Ditrysia</taxon>
        <taxon>Tineoidea</taxon>
        <taxon>Psychidae</taxon>
        <taxon>Oiketicinae</taxon>
        <taxon>Eumeta</taxon>
    </lineage>
</organism>
<protein>
    <submittedName>
        <fullName evidence="1">Uncharacterized protein</fullName>
    </submittedName>
</protein>
<accession>A0A4C1V246</accession>
<dbReference type="AlphaFoldDB" id="A0A4C1V246"/>
<keyword evidence="2" id="KW-1185">Reference proteome</keyword>
<dbReference type="Proteomes" id="UP000299102">
    <property type="component" value="Unassembled WGS sequence"/>
</dbReference>
<name>A0A4C1V246_EUMVA</name>
<dbReference type="EMBL" id="BGZK01000258">
    <property type="protein sequence ID" value="GBP32325.1"/>
    <property type="molecule type" value="Genomic_DNA"/>
</dbReference>
<reference evidence="1 2" key="1">
    <citation type="journal article" date="2019" name="Commun. Biol.">
        <title>The bagworm genome reveals a unique fibroin gene that provides high tensile strength.</title>
        <authorList>
            <person name="Kono N."/>
            <person name="Nakamura H."/>
            <person name="Ohtoshi R."/>
            <person name="Tomita M."/>
            <person name="Numata K."/>
            <person name="Arakawa K."/>
        </authorList>
    </citation>
    <scope>NUCLEOTIDE SEQUENCE [LARGE SCALE GENOMIC DNA]</scope>
</reference>